<feature type="compositionally biased region" description="Pro residues" evidence="1">
    <location>
        <begin position="470"/>
        <end position="483"/>
    </location>
</feature>
<evidence type="ECO:0000259" key="2">
    <source>
        <dbReference type="Pfam" id="PF24355"/>
    </source>
</evidence>
<evidence type="ECO:0000256" key="1">
    <source>
        <dbReference type="SAM" id="MobiDB-lite"/>
    </source>
</evidence>
<dbReference type="PANTHER" id="PTHR39611">
    <property type="entry name" value="HYDROXYPROLINE-RICH GLYCOPROTEIN DZ-HRGP-RELATED"/>
    <property type="match status" value="1"/>
</dbReference>
<accession>A0A6A6U3G5</accession>
<dbReference type="PANTHER" id="PTHR39611:SF1">
    <property type="entry name" value="HYDROXYPROLINE-RICH GLYCOPROTEIN DZ-HRGP"/>
    <property type="match status" value="1"/>
</dbReference>
<feature type="compositionally biased region" description="Basic and acidic residues" evidence="1">
    <location>
        <begin position="216"/>
        <end position="233"/>
    </location>
</feature>
<feature type="domain" description="DUF7514" evidence="2">
    <location>
        <begin position="295"/>
        <end position="458"/>
    </location>
</feature>
<dbReference type="Pfam" id="PF24355">
    <property type="entry name" value="DUF7514"/>
    <property type="match status" value="1"/>
</dbReference>
<feature type="compositionally biased region" description="Pro residues" evidence="1">
    <location>
        <begin position="61"/>
        <end position="70"/>
    </location>
</feature>
<feature type="compositionally biased region" description="Basic and acidic residues" evidence="1">
    <location>
        <begin position="655"/>
        <end position="717"/>
    </location>
</feature>
<feature type="compositionally biased region" description="Basic and acidic residues" evidence="1">
    <location>
        <begin position="251"/>
        <end position="284"/>
    </location>
</feature>
<evidence type="ECO:0000313" key="4">
    <source>
        <dbReference type="Proteomes" id="UP000799302"/>
    </source>
</evidence>
<dbReference type="EMBL" id="MU004238">
    <property type="protein sequence ID" value="KAF2666805.1"/>
    <property type="molecule type" value="Genomic_DNA"/>
</dbReference>
<feature type="compositionally biased region" description="Pro residues" evidence="1">
    <location>
        <begin position="161"/>
        <end position="174"/>
    </location>
</feature>
<protein>
    <recommendedName>
        <fullName evidence="2">DUF7514 domain-containing protein</fullName>
    </recommendedName>
</protein>
<dbReference type="AlphaFoldDB" id="A0A6A6U3G5"/>
<feature type="compositionally biased region" description="Basic and acidic residues" evidence="1">
    <location>
        <begin position="724"/>
        <end position="767"/>
    </location>
</feature>
<name>A0A6A6U3G5_9PEZI</name>
<dbReference type="InterPro" id="IPR055936">
    <property type="entry name" value="DUF7514"/>
</dbReference>
<feature type="compositionally biased region" description="Polar residues" evidence="1">
    <location>
        <begin position="641"/>
        <end position="651"/>
    </location>
</feature>
<feature type="compositionally biased region" description="Basic and acidic residues" evidence="1">
    <location>
        <begin position="547"/>
        <end position="569"/>
    </location>
</feature>
<evidence type="ECO:0000313" key="3">
    <source>
        <dbReference type="EMBL" id="KAF2666805.1"/>
    </source>
</evidence>
<feature type="compositionally biased region" description="Low complexity" evidence="1">
    <location>
        <begin position="51"/>
        <end position="60"/>
    </location>
</feature>
<dbReference type="OrthoDB" id="5413703at2759"/>
<sequence>MATFGGPPSFQPSQSDPRHYTNMPPSQERANFDGSPARFNGYPPPPPPSGQPEYPSSFNGYPPPSGPPASQPIADAVNNAFDTSAAANQLPSDVIAQITAHVRSQVIDSLKQELAGGQTPFSGTPGQQTPFAPGGTPAVNIPMPGSRPPVASPSHNFGPGGAPPPVPNFPPPGDQPYVVSPGQSNSTWSQRNSTRTIRTPPTPERDSDESAYFNNEDTREKSSYSQNIREDTSKPIPIRRPSNKSPSRGGNMKEDLTSRYGERTREGSTTTEDRPAANRSRTNDDETVVEKMWQPLFDAECMPTARMNQFLRGVALYLVEDYEPKNSLVVGPRKMKKFFEAMKISNEVFPWKDIFSLPSPQLSALYTSLSSQHHLIPRSSAPFEAPHLAALTSQGFASFMTVFIQAYPDLEFQRLAATVRELPISNADERKERWPKELSRRLLPRTGSETQRRKLNDVLRKVGVAGPNTSLPPPPPGHPPASAPPQGYSSSAPQSGFAPPPNPSSQNPKVTFSTQHRPSQTPQPSNLRENHGETSDSDDSSRPSIPIERERKPYIAKEGGGKIHEEKNSRPSQSVPPPSTTSNRPPERGSTSSKYPPTAAPPRRERAPSNADRNSYPTGKRSSTVRPHSPADRQYGRNSGPLDNSGSNGSTGYYEDERERYYEQRSERERGDRERSDRDRGDRERNDRDRLERGERERSDRSRADRDRLERGERADRANSMAEGLDRVSSRPDRDDTRGERVDRVQSGREEDERERRYAKYDEEYRRNGGSLPGVSSGSYAGNAPLGTGERRY</sequence>
<feature type="compositionally biased region" description="Polar residues" evidence="1">
    <location>
        <begin position="611"/>
        <end position="626"/>
    </location>
</feature>
<proteinExistence type="predicted"/>
<feature type="region of interest" description="Disordered" evidence="1">
    <location>
        <begin position="463"/>
        <end position="793"/>
    </location>
</feature>
<feature type="compositionally biased region" description="Polar residues" evidence="1">
    <location>
        <begin position="119"/>
        <end position="130"/>
    </location>
</feature>
<organism evidence="3 4">
    <name type="scientific">Microthyrium microscopicum</name>
    <dbReference type="NCBI Taxonomy" id="703497"/>
    <lineage>
        <taxon>Eukaryota</taxon>
        <taxon>Fungi</taxon>
        <taxon>Dikarya</taxon>
        <taxon>Ascomycota</taxon>
        <taxon>Pezizomycotina</taxon>
        <taxon>Dothideomycetes</taxon>
        <taxon>Dothideomycetes incertae sedis</taxon>
        <taxon>Microthyriales</taxon>
        <taxon>Microthyriaceae</taxon>
        <taxon>Microthyrium</taxon>
    </lineage>
</organism>
<feature type="region of interest" description="Disordered" evidence="1">
    <location>
        <begin position="1"/>
        <end position="77"/>
    </location>
</feature>
<gene>
    <name evidence="3" type="ORF">BT63DRAFT_441862</name>
</gene>
<dbReference type="Proteomes" id="UP000799302">
    <property type="component" value="Unassembled WGS sequence"/>
</dbReference>
<feature type="compositionally biased region" description="Polar residues" evidence="1">
    <location>
        <begin position="504"/>
        <end position="527"/>
    </location>
</feature>
<feature type="region of interest" description="Disordered" evidence="1">
    <location>
        <begin position="113"/>
        <end position="286"/>
    </location>
</feature>
<reference evidence="3" key="1">
    <citation type="journal article" date="2020" name="Stud. Mycol.">
        <title>101 Dothideomycetes genomes: a test case for predicting lifestyles and emergence of pathogens.</title>
        <authorList>
            <person name="Haridas S."/>
            <person name="Albert R."/>
            <person name="Binder M."/>
            <person name="Bloem J."/>
            <person name="Labutti K."/>
            <person name="Salamov A."/>
            <person name="Andreopoulos B."/>
            <person name="Baker S."/>
            <person name="Barry K."/>
            <person name="Bills G."/>
            <person name="Bluhm B."/>
            <person name="Cannon C."/>
            <person name="Castanera R."/>
            <person name="Culley D."/>
            <person name="Daum C."/>
            <person name="Ezra D."/>
            <person name="Gonzalez J."/>
            <person name="Henrissat B."/>
            <person name="Kuo A."/>
            <person name="Liang C."/>
            <person name="Lipzen A."/>
            <person name="Lutzoni F."/>
            <person name="Magnuson J."/>
            <person name="Mondo S."/>
            <person name="Nolan M."/>
            <person name="Ohm R."/>
            <person name="Pangilinan J."/>
            <person name="Park H.-J."/>
            <person name="Ramirez L."/>
            <person name="Alfaro M."/>
            <person name="Sun H."/>
            <person name="Tritt A."/>
            <person name="Yoshinaga Y."/>
            <person name="Zwiers L.-H."/>
            <person name="Turgeon B."/>
            <person name="Goodwin S."/>
            <person name="Spatafora J."/>
            <person name="Crous P."/>
            <person name="Grigoriev I."/>
        </authorList>
    </citation>
    <scope>NUCLEOTIDE SEQUENCE</scope>
    <source>
        <strain evidence="3">CBS 115976</strain>
    </source>
</reference>
<feature type="compositionally biased region" description="Polar residues" evidence="1">
    <location>
        <begin position="181"/>
        <end position="193"/>
    </location>
</feature>
<keyword evidence="4" id="KW-1185">Reference proteome</keyword>